<dbReference type="AlphaFoldDB" id="A0AAP7IDU1"/>
<dbReference type="Proteomes" id="UP000095464">
    <property type="component" value="Unassembled WGS sequence"/>
</dbReference>
<name>A0AAP7IDU1_9STAP</name>
<dbReference type="EMBL" id="LNPX01000028">
    <property type="protein sequence ID" value="OEK56309.1"/>
    <property type="molecule type" value="Genomic_DNA"/>
</dbReference>
<reference evidence="2" key="1">
    <citation type="submission" date="2015-11" db="EMBL/GenBank/DDBJ databases">
        <title>Genomic diversity of Staphylococcus saprophyticus strains from urinary tract infections, animal surfaces, and fermented foods.</title>
        <authorList>
            <person name="Wolfe B.E."/>
        </authorList>
    </citation>
    <scope>NUCLEOTIDE SEQUENCE [LARGE SCALE GENOMIC DNA]</scope>
    <source>
        <strain evidence="2">738_7</strain>
    </source>
</reference>
<evidence type="ECO:0000313" key="1">
    <source>
        <dbReference type="EMBL" id="OEK56309.1"/>
    </source>
</evidence>
<accession>A0AAP7IDU1</accession>
<dbReference type="RefSeq" id="WP_069854500.1">
    <property type="nucleotide sequence ID" value="NZ_LNPX01000028.1"/>
</dbReference>
<gene>
    <name evidence="1" type="ORF">ASS94_06870</name>
</gene>
<comment type="caution">
    <text evidence="1">The sequence shown here is derived from an EMBL/GenBank/DDBJ whole genome shotgun (WGS) entry which is preliminary data.</text>
</comment>
<protein>
    <submittedName>
        <fullName evidence="1">Uncharacterized protein</fullName>
    </submittedName>
</protein>
<sequence>MKIKDNLFVTNLTYQAFYFADNKDDIKQIENLDYLENLSDDKWSIFLMFDIVGLENFKDRKLENDGLILLTYSKLQSNELRFDGMQGTQIKNEEIIKNKYGMSIPHGVDINNIDNVYLKILYIPNAFAESPDNTDPFHYMLNDSENELAKLTFPLPLLKRGNVNE</sequence>
<evidence type="ECO:0000313" key="2">
    <source>
        <dbReference type="Proteomes" id="UP000095464"/>
    </source>
</evidence>
<organism evidence="1 2">
    <name type="scientific">Staphylococcus equorum</name>
    <dbReference type="NCBI Taxonomy" id="246432"/>
    <lineage>
        <taxon>Bacteria</taxon>
        <taxon>Bacillati</taxon>
        <taxon>Bacillota</taxon>
        <taxon>Bacilli</taxon>
        <taxon>Bacillales</taxon>
        <taxon>Staphylococcaceae</taxon>
        <taxon>Staphylococcus</taxon>
    </lineage>
</organism>
<proteinExistence type="predicted"/>